<evidence type="ECO:0000256" key="6">
    <source>
        <dbReference type="ARBA" id="ARBA00022989"/>
    </source>
</evidence>
<feature type="transmembrane region" description="Helical" evidence="9">
    <location>
        <begin position="55"/>
        <end position="79"/>
    </location>
</feature>
<comment type="function">
    <text evidence="9">Core subunit of the mitochondrial membrane respiratory chain NADH dehydrogenase (Complex I) which catalyzes electron transfer from NADH through the respiratory chain, using ubiquinone as an electron acceptor. Essential for the catalytic activity of complex I.</text>
</comment>
<gene>
    <name evidence="10" type="primary">nad3</name>
</gene>
<proteinExistence type="inferred from homology"/>
<evidence type="ECO:0000256" key="4">
    <source>
        <dbReference type="ARBA" id="ARBA00022448"/>
    </source>
</evidence>
<dbReference type="PANTHER" id="PTHR11058:SF9">
    <property type="entry name" value="NADH-UBIQUINONE OXIDOREDUCTASE CHAIN 3"/>
    <property type="match status" value="1"/>
</dbReference>
<comment type="catalytic activity">
    <reaction evidence="8 9">
        <text>a ubiquinone + NADH + 5 H(+)(in) = a ubiquinol + NAD(+) + 4 H(+)(out)</text>
        <dbReference type="Rhea" id="RHEA:29091"/>
        <dbReference type="Rhea" id="RHEA-COMP:9565"/>
        <dbReference type="Rhea" id="RHEA-COMP:9566"/>
        <dbReference type="ChEBI" id="CHEBI:15378"/>
        <dbReference type="ChEBI" id="CHEBI:16389"/>
        <dbReference type="ChEBI" id="CHEBI:17976"/>
        <dbReference type="ChEBI" id="CHEBI:57540"/>
        <dbReference type="ChEBI" id="CHEBI:57945"/>
        <dbReference type="EC" id="7.1.1.2"/>
    </reaction>
</comment>
<feature type="transmembrane region" description="Helical" evidence="9">
    <location>
        <begin position="86"/>
        <end position="104"/>
    </location>
</feature>
<keyword evidence="9 10" id="KW-0496">Mitochondrion</keyword>
<dbReference type="GO" id="GO:0030964">
    <property type="term" value="C:NADH dehydrogenase complex"/>
    <property type="evidence" value="ECO:0007669"/>
    <property type="project" value="TreeGrafter"/>
</dbReference>
<dbReference type="GO" id="GO:0008137">
    <property type="term" value="F:NADH dehydrogenase (ubiquinone) activity"/>
    <property type="evidence" value="ECO:0007669"/>
    <property type="project" value="UniProtKB-UniRule"/>
</dbReference>
<evidence type="ECO:0000256" key="7">
    <source>
        <dbReference type="ARBA" id="ARBA00023136"/>
    </source>
</evidence>
<accession>A0AAT9T5W2</accession>
<dbReference type="AlphaFoldDB" id="A0AAT9T5W2"/>
<keyword evidence="7 9" id="KW-0472">Membrane</keyword>
<dbReference type="EMBL" id="OL679925">
    <property type="protein sequence ID" value="WBP64396.1"/>
    <property type="molecule type" value="Genomic_DNA"/>
</dbReference>
<keyword evidence="5 9" id="KW-0812">Transmembrane</keyword>
<keyword evidence="9" id="KW-0679">Respiratory chain</keyword>
<keyword evidence="9" id="KW-0830">Ubiquinone</keyword>
<keyword evidence="9" id="KW-0520">NAD</keyword>
<organism evidence="10">
    <name type="scientific">Cuspidaria undata</name>
    <dbReference type="NCBI Taxonomy" id="2952366"/>
    <lineage>
        <taxon>Eukaryota</taxon>
        <taxon>Metazoa</taxon>
        <taxon>Spiralia</taxon>
        <taxon>Lophotrochozoa</taxon>
        <taxon>Mollusca</taxon>
        <taxon>Bivalvia</taxon>
        <taxon>Autobranchia</taxon>
        <taxon>Heteroconchia</taxon>
        <taxon>Euheterodonta</taxon>
        <taxon>Anomalodesmata</taxon>
        <taxon>Poromyoidea</taxon>
        <taxon>Cuspidariidae</taxon>
        <taxon>Cuspidaria</taxon>
    </lineage>
</organism>
<dbReference type="GO" id="GO:0031966">
    <property type="term" value="C:mitochondrial membrane"/>
    <property type="evidence" value="ECO:0007669"/>
    <property type="project" value="UniProtKB-SubCell"/>
</dbReference>
<dbReference type="PANTHER" id="PTHR11058">
    <property type="entry name" value="NADH-UBIQUINONE OXIDOREDUCTASE CHAIN 3"/>
    <property type="match status" value="1"/>
</dbReference>
<name>A0AAT9T5W2_9BIVA</name>
<evidence type="ECO:0000256" key="1">
    <source>
        <dbReference type="ARBA" id="ARBA00004370"/>
    </source>
</evidence>
<evidence type="ECO:0000256" key="5">
    <source>
        <dbReference type="ARBA" id="ARBA00022692"/>
    </source>
</evidence>
<sequence>MCIFVGVMVSAISLGMGIIASMTSKSSIIEFSKNSSYECGFEPMKTARIPFSLRFFMLAVIFLVFDVEIALLFPLLSVVKIGQLSVFLYFSGSMFLVVLLLGLIHEWNEGSLNWIV</sequence>
<protein>
    <recommendedName>
        <fullName evidence="3 9">NADH-ubiquinone oxidoreductase chain 3</fullName>
        <ecNumber evidence="9">7.1.1.2</ecNumber>
    </recommendedName>
</protein>
<evidence type="ECO:0000256" key="2">
    <source>
        <dbReference type="ARBA" id="ARBA00008472"/>
    </source>
</evidence>
<dbReference type="InterPro" id="IPR000440">
    <property type="entry name" value="NADH_UbQ/plastoQ_OxRdtase_su3"/>
</dbReference>
<geneLocation type="mitochondrion" evidence="10"/>
<evidence type="ECO:0000256" key="9">
    <source>
        <dbReference type="RuleBase" id="RU003640"/>
    </source>
</evidence>
<reference evidence="10" key="1">
    <citation type="submission" date="2021-11" db="EMBL/GenBank/DDBJ databases">
        <title>The mitochondrial genome of marine bivalvia Cuspidaria undata (Anomalodesmata, Cuspidariidae).</title>
        <authorList>
            <person name="Li Y."/>
        </authorList>
    </citation>
    <scope>NUCLEOTIDE SEQUENCE</scope>
</reference>
<evidence type="ECO:0000256" key="8">
    <source>
        <dbReference type="ARBA" id="ARBA00049551"/>
    </source>
</evidence>
<keyword evidence="6 9" id="KW-1133">Transmembrane helix</keyword>
<dbReference type="EC" id="7.1.1.2" evidence="9"/>
<comment type="similarity">
    <text evidence="2 9">Belongs to the complex I subunit 3 family.</text>
</comment>
<dbReference type="InterPro" id="IPR038430">
    <property type="entry name" value="NDAH_ubi_oxred_su3_sf"/>
</dbReference>
<dbReference type="Pfam" id="PF00507">
    <property type="entry name" value="Oxidored_q4"/>
    <property type="match status" value="1"/>
</dbReference>
<dbReference type="Gene3D" id="1.20.58.1610">
    <property type="entry name" value="NADH:ubiquinone/plastoquinone oxidoreductase, chain 3"/>
    <property type="match status" value="1"/>
</dbReference>
<keyword evidence="4 9" id="KW-0813">Transport</keyword>
<comment type="subcellular location">
    <subcellularLocation>
        <location evidence="1">Membrane</location>
    </subcellularLocation>
    <subcellularLocation>
        <location evidence="9">Mitochondrion membrane</location>
        <topology evidence="9">Multi-pass membrane protein</topology>
    </subcellularLocation>
</comment>
<evidence type="ECO:0000256" key="3">
    <source>
        <dbReference type="ARBA" id="ARBA00021007"/>
    </source>
</evidence>
<keyword evidence="9" id="KW-0249">Electron transport</keyword>
<evidence type="ECO:0000313" key="10">
    <source>
        <dbReference type="EMBL" id="WBP64396.1"/>
    </source>
</evidence>
<keyword evidence="9" id="KW-1278">Translocase</keyword>